<organism evidence="1 2">
    <name type="scientific">Rickettsia parkeri str. Tate's Hell</name>
    <dbReference type="NCBI Taxonomy" id="1359189"/>
    <lineage>
        <taxon>Bacteria</taxon>
        <taxon>Pseudomonadati</taxon>
        <taxon>Pseudomonadota</taxon>
        <taxon>Alphaproteobacteria</taxon>
        <taxon>Rickettsiales</taxon>
        <taxon>Rickettsiaceae</taxon>
        <taxon>Rickettsieae</taxon>
        <taxon>Rickettsia</taxon>
        <taxon>spotted fever group</taxon>
    </lineage>
</organism>
<dbReference type="EMBL" id="LAOO01000001">
    <property type="protein sequence ID" value="KJW00169.1"/>
    <property type="molecule type" value="Genomic_DNA"/>
</dbReference>
<keyword evidence="2" id="KW-1185">Reference proteome</keyword>
<evidence type="ECO:0000313" key="2">
    <source>
        <dbReference type="Proteomes" id="UP000035491"/>
    </source>
</evidence>
<proteinExistence type="predicted"/>
<evidence type="ECO:0000313" key="1">
    <source>
        <dbReference type="EMBL" id="KJW00169.1"/>
    </source>
</evidence>
<dbReference type="Proteomes" id="UP000035491">
    <property type="component" value="Unassembled WGS sequence"/>
</dbReference>
<comment type="caution">
    <text evidence="1">The sequence shown here is derived from an EMBL/GenBank/DDBJ whole genome shotgun (WGS) entry which is preliminary data.</text>
</comment>
<accession>A0ABR5DN62</accession>
<protein>
    <submittedName>
        <fullName evidence="1">Uncharacterized protein</fullName>
    </submittedName>
</protein>
<gene>
    <name evidence="1" type="ORF">RPATATE_0485</name>
</gene>
<name>A0ABR5DN62_RICPA</name>
<reference evidence="1 2" key="1">
    <citation type="submission" date="2015-02" db="EMBL/GenBank/DDBJ databases">
        <title>Genome Sequencing of Rickettsiales.</title>
        <authorList>
            <person name="Daugherty S.C."/>
            <person name="Su Q."/>
            <person name="Abolude K."/>
            <person name="Beier-Sexton M."/>
            <person name="Carlyon J.A."/>
            <person name="Carter R."/>
            <person name="Day N.P."/>
            <person name="Dumler S.J."/>
            <person name="Dyachenko V."/>
            <person name="Godinez A."/>
            <person name="Kurtti T.J."/>
            <person name="Lichay M."/>
            <person name="Mullins K.E."/>
            <person name="Ott S."/>
            <person name="Pappas-Brown V."/>
            <person name="Paris D.H."/>
            <person name="Patel P."/>
            <person name="Richards A.L."/>
            <person name="Sadzewicz L."/>
            <person name="Sears K."/>
            <person name="Seidman D."/>
            <person name="Sengamalay N."/>
            <person name="Stenos J."/>
            <person name="Tallon L.J."/>
            <person name="Vincent G."/>
            <person name="Fraser C.M."/>
            <person name="Munderloh U."/>
            <person name="Dunning-Hotopp J.C."/>
        </authorList>
    </citation>
    <scope>NUCLEOTIDE SEQUENCE [LARGE SCALE GENOMIC DNA]</scope>
    <source>
        <strain evidence="1 2">Tate's Hell</strain>
    </source>
</reference>
<sequence length="50" mass="5990">MYILYSISIISIFDMEFNRKNTIIGFLKAHEDQKFTSYGIAEWFVENHID</sequence>